<sequence length="175" mass="19669">MVAAMAGAYKLAQKSPSVAGKLWVGGIGAGAVVIATKNISNNLSIDIGKTNLISNSNLMDTLKDMLNLTGNNALDLLNLIQHFQRLQLFFIFFFISYNLLFSKLNIVRLESLLGKLLPAKIVGWYVKSLTIFQNSSFIILICLIILLSICNYYSYYYLGFFIEHLDATIEYYFNK</sequence>
<feature type="transmembrane region" description="Helical" evidence="1">
    <location>
        <begin position="137"/>
        <end position="158"/>
    </location>
</feature>
<geneLocation type="mitochondrion" evidence="2"/>
<keyword evidence="1" id="KW-0812">Transmembrane</keyword>
<dbReference type="AlphaFoldDB" id="A0A8A5R777"/>
<proteinExistence type="predicted"/>
<keyword evidence="1" id="KW-0472">Membrane</keyword>
<dbReference type="EMBL" id="MN356101">
    <property type="protein sequence ID" value="QTG38673.1"/>
    <property type="molecule type" value="Genomic_DNA"/>
</dbReference>
<organism evidence="2">
    <name type="scientific">Ganoderma sp. TQC-2021a</name>
    <dbReference type="NCBI Taxonomy" id="2816325"/>
    <lineage>
        <taxon>Eukaryota</taxon>
        <taxon>Fungi</taxon>
        <taxon>Dikarya</taxon>
        <taxon>Basidiomycota</taxon>
        <taxon>Agaricomycotina</taxon>
        <taxon>Agaricomycetes</taxon>
        <taxon>Polyporales</taxon>
        <taxon>Polyporaceae</taxon>
        <taxon>Ganoderma</taxon>
    </lineage>
</organism>
<keyword evidence="2" id="KW-0496">Mitochondrion</keyword>
<feature type="transmembrane region" description="Helical" evidence="1">
    <location>
        <begin position="86"/>
        <end position="106"/>
    </location>
</feature>
<gene>
    <name evidence="2" type="primary">orf175</name>
</gene>
<reference evidence="2" key="1">
    <citation type="submission" date="2019-08" db="EMBL/GenBank/DDBJ databases">
        <title>The mitochondrial genome sequence of Ganoderma sp. strain Zizhi S2, merged Ganoderma duropora and G. sinense into a new complex species.</title>
        <authorList>
            <person name="Chen T.-Q."/>
            <person name="Xu X.-L."/>
        </authorList>
    </citation>
    <scope>NUCLEOTIDE SEQUENCE</scope>
    <source>
        <strain evidence="2">Zizhi S2</strain>
    </source>
</reference>
<name>A0A8A5R777_9APHY</name>
<keyword evidence="1" id="KW-1133">Transmembrane helix</keyword>
<accession>A0A8A5R777</accession>
<evidence type="ECO:0000256" key="1">
    <source>
        <dbReference type="SAM" id="Phobius"/>
    </source>
</evidence>
<protein>
    <submittedName>
        <fullName evidence="2">Uncharacterized protein</fullName>
    </submittedName>
</protein>
<evidence type="ECO:0000313" key="2">
    <source>
        <dbReference type="EMBL" id="QTG38673.1"/>
    </source>
</evidence>